<proteinExistence type="predicted"/>
<dbReference type="InterPro" id="IPR016163">
    <property type="entry name" value="Ald_DH_C"/>
</dbReference>
<keyword evidence="4" id="KW-1185">Reference proteome</keyword>
<dbReference type="FunFam" id="3.40.309.10:FF:000002">
    <property type="entry name" value="Methylmalonate-semialdehyde dehydrogenase (Acylating)"/>
    <property type="match status" value="1"/>
</dbReference>
<dbReference type="InterPro" id="IPR016162">
    <property type="entry name" value="Ald_DH_N"/>
</dbReference>
<dbReference type="GO" id="GO:0006210">
    <property type="term" value="P:thymine catabolic process"/>
    <property type="evidence" value="ECO:0007669"/>
    <property type="project" value="TreeGrafter"/>
</dbReference>
<dbReference type="InterPro" id="IPR010061">
    <property type="entry name" value="MeMal-semiAld_DH"/>
</dbReference>
<organism evidence="3 4">
    <name type="scientific">Desulfomicrobium orale DSM 12838</name>
    <dbReference type="NCBI Taxonomy" id="888061"/>
    <lineage>
        <taxon>Bacteria</taxon>
        <taxon>Pseudomonadati</taxon>
        <taxon>Thermodesulfobacteriota</taxon>
        <taxon>Desulfovibrionia</taxon>
        <taxon>Desulfovibrionales</taxon>
        <taxon>Desulfomicrobiaceae</taxon>
        <taxon>Desulfomicrobium</taxon>
    </lineage>
</organism>
<reference evidence="4" key="1">
    <citation type="submission" date="2016-02" db="EMBL/GenBank/DDBJ databases">
        <authorList>
            <person name="Holder M.E."/>
            <person name="Ajami N.J."/>
            <person name="Petrosino J.F."/>
        </authorList>
    </citation>
    <scope>NUCLEOTIDE SEQUENCE [LARGE SCALE GENOMIC DNA]</scope>
    <source>
        <strain evidence="4">DSM 12838</strain>
    </source>
</reference>
<dbReference type="InterPro" id="IPR015590">
    <property type="entry name" value="Aldehyde_DH_dom"/>
</dbReference>
<dbReference type="Gene3D" id="3.40.309.10">
    <property type="entry name" value="Aldehyde Dehydrogenase, Chain A, domain 2"/>
    <property type="match status" value="1"/>
</dbReference>
<dbReference type="PANTHER" id="PTHR43866:SF4">
    <property type="entry name" value="MALONATE-SEMIALDEHYDE DEHYDROGENASE"/>
    <property type="match status" value="1"/>
</dbReference>
<dbReference type="STRING" id="888061.AXF15_03695"/>
<dbReference type="EMBL" id="CP014230">
    <property type="protein sequence ID" value="AMD92300.1"/>
    <property type="molecule type" value="Genomic_DNA"/>
</dbReference>
<dbReference type="AlphaFoldDB" id="A0A109W5N2"/>
<dbReference type="CDD" id="cd07085">
    <property type="entry name" value="ALDH_F6_MMSDH"/>
    <property type="match status" value="1"/>
</dbReference>
<dbReference type="GO" id="GO:0006574">
    <property type="term" value="P:L-valine catabolic process"/>
    <property type="evidence" value="ECO:0007669"/>
    <property type="project" value="TreeGrafter"/>
</dbReference>
<dbReference type="OrthoDB" id="9762436at2"/>
<evidence type="ECO:0000313" key="4">
    <source>
        <dbReference type="Proteomes" id="UP000063964"/>
    </source>
</evidence>
<dbReference type="PANTHER" id="PTHR43866">
    <property type="entry name" value="MALONATE-SEMIALDEHYDE DEHYDROGENASE"/>
    <property type="match status" value="1"/>
</dbReference>
<dbReference type="InterPro" id="IPR016161">
    <property type="entry name" value="Ald_DH/histidinol_DH"/>
</dbReference>
<protein>
    <submittedName>
        <fullName evidence="3">Methylmalonate-semialdehyde dehydrogenase</fullName>
    </submittedName>
</protein>
<dbReference type="NCBIfam" id="TIGR01722">
    <property type="entry name" value="MMSDH"/>
    <property type="match status" value="1"/>
</dbReference>
<evidence type="ECO:0000256" key="1">
    <source>
        <dbReference type="ARBA" id="ARBA00023002"/>
    </source>
</evidence>
<sequence length="509" mass="55491">MSSVKRLCYCVNNEWRTSATDRYTPVMNPSTGRQIAEAPVCLPDEVESAVQAAKAAYPAWAGKPVGVRTQILFRFRELVNRHFEDLSVLLATEMGKNLDESRGDVHKVVEACEVAVSAPMEIQGYSLMEATRSHDISLYREPVGVFLGIAPYNFPAMIPFGWFMPLCLVAGNTMVIKAASMVPQTGMRLLELLIEAGLPEGVVNLITCSRQEVSRLLSHPDIRGISFVGSTSTGVKIYSEAAAAGKRVQCLTEAKNHALLLEDAPLEWSAQRIINSGFGCAGQRCMALPVVVVQESVADRFVQILKGMAERLVVGAAYDPTTQLGPVINAAHKQSVINWIDKGVAEGASLILDGRKCAPKGFEDGFFVGPTIFDHVAPGMTVGDQEIFGPVVCIKRVRDFEEGLGLMNANPFANGSSIFTQSGHYAREFVRHTDGGMVGVNVGIPVPLAFFPFSGNKQSFFGDLHVLGRDGLRFYTRTKSVTTKWVSPREMGEAQNRVSTWEGTINRDL</sequence>
<accession>A0A109W5N2</accession>
<feature type="domain" description="Aldehyde dehydrogenase" evidence="2">
    <location>
        <begin position="15"/>
        <end position="481"/>
    </location>
</feature>
<name>A0A109W5N2_9BACT</name>
<dbReference type="KEGG" id="doa:AXF15_03695"/>
<dbReference type="SUPFAM" id="SSF53720">
    <property type="entry name" value="ALDH-like"/>
    <property type="match status" value="1"/>
</dbReference>
<dbReference type="Gene3D" id="3.40.605.10">
    <property type="entry name" value="Aldehyde Dehydrogenase, Chain A, domain 1"/>
    <property type="match status" value="1"/>
</dbReference>
<dbReference type="Pfam" id="PF00171">
    <property type="entry name" value="Aldedh"/>
    <property type="match status" value="1"/>
</dbReference>
<keyword evidence="1" id="KW-0560">Oxidoreductase</keyword>
<evidence type="ECO:0000313" key="3">
    <source>
        <dbReference type="EMBL" id="AMD92300.1"/>
    </source>
</evidence>
<dbReference type="GO" id="GO:0004491">
    <property type="term" value="F:methylmalonate-semialdehyde dehydrogenase (acylating, NAD) activity"/>
    <property type="evidence" value="ECO:0007669"/>
    <property type="project" value="InterPro"/>
</dbReference>
<evidence type="ECO:0000259" key="2">
    <source>
        <dbReference type="Pfam" id="PF00171"/>
    </source>
</evidence>
<gene>
    <name evidence="3" type="ORF">AXF15_03695</name>
</gene>
<dbReference type="Proteomes" id="UP000063964">
    <property type="component" value="Chromosome"/>
</dbReference>